<proteinExistence type="predicted"/>
<organism evidence="2 3">
    <name type="scientific">Bacillus songklensis</name>
    <dbReference type="NCBI Taxonomy" id="1069116"/>
    <lineage>
        <taxon>Bacteria</taxon>
        <taxon>Bacillati</taxon>
        <taxon>Bacillota</taxon>
        <taxon>Bacilli</taxon>
        <taxon>Bacillales</taxon>
        <taxon>Bacillaceae</taxon>
        <taxon>Bacillus</taxon>
    </lineage>
</organism>
<evidence type="ECO:0000313" key="2">
    <source>
        <dbReference type="EMBL" id="MFC3883069.1"/>
    </source>
</evidence>
<accession>A0ABV8AZL0</accession>
<gene>
    <name evidence="2" type="ORF">ACFOU2_05895</name>
</gene>
<dbReference type="Pfam" id="PF01636">
    <property type="entry name" value="APH"/>
    <property type="match status" value="1"/>
</dbReference>
<reference evidence="3" key="1">
    <citation type="journal article" date="2019" name="Int. J. Syst. Evol. Microbiol.">
        <title>The Global Catalogue of Microorganisms (GCM) 10K type strain sequencing project: providing services to taxonomists for standard genome sequencing and annotation.</title>
        <authorList>
            <consortium name="The Broad Institute Genomics Platform"/>
            <consortium name="The Broad Institute Genome Sequencing Center for Infectious Disease"/>
            <person name="Wu L."/>
            <person name="Ma J."/>
        </authorList>
    </citation>
    <scope>NUCLEOTIDE SEQUENCE [LARGE SCALE GENOMIC DNA]</scope>
    <source>
        <strain evidence="3">CCUG 61889</strain>
    </source>
</reference>
<dbReference type="InterPro" id="IPR011009">
    <property type="entry name" value="Kinase-like_dom_sf"/>
</dbReference>
<keyword evidence="3" id="KW-1185">Reference proteome</keyword>
<protein>
    <submittedName>
        <fullName evidence="2">Phosphotransferase</fullName>
    </submittedName>
</protein>
<comment type="caution">
    <text evidence="2">The sequence shown here is derived from an EMBL/GenBank/DDBJ whole genome shotgun (WGS) entry which is preliminary data.</text>
</comment>
<evidence type="ECO:0000313" key="3">
    <source>
        <dbReference type="Proteomes" id="UP001595752"/>
    </source>
</evidence>
<dbReference type="Gene3D" id="3.30.200.20">
    <property type="entry name" value="Phosphorylase Kinase, domain 1"/>
    <property type="match status" value="1"/>
</dbReference>
<evidence type="ECO:0000259" key="1">
    <source>
        <dbReference type="Pfam" id="PF01636"/>
    </source>
</evidence>
<dbReference type="Gene3D" id="3.90.1200.10">
    <property type="match status" value="1"/>
</dbReference>
<dbReference type="Proteomes" id="UP001595752">
    <property type="component" value="Unassembled WGS sequence"/>
</dbReference>
<dbReference type="InterPro" id="IPR002575">
    <property type="entry name" value="Aminoglycoside_PTrfase"/>
</dbReference>
<dbReference type="EMBL" id="JBHRZT010000020">
    <property type="protein sequence ID" value="MFC3883069.1"/>
    <property type="molecule type" value="Genomic_DNA"/>
</dbReference>
<feature type="domain" description="Aminoglycoside phosphotransferase" evidence="1">
    <location>
        <begin position="66"/>
        <end position="254"/>
    </location>
</feature>
<dbReference type="SUPFAM" id="SSF56112">
    <property type="entry name" value="Protein kinase-like (PK-like)"/>
    <property type="match status" value="1"/>
</dbReference>
<sequence length="344" mass="40523">MKTVCSIFRILMMMIPFNYKGRRDDFLSRLVLFIEHRSRLGIYGVQPIKSHVCILYTEKGIKIIKGHENAAHLHTVYHVLNRLKECGFRQAVNYEHYPQGELALPFGNKYWTLTPYVPSVSVFSYRTFEQREQVLMLLRMFHQCGETALPTIKSPLPKLCLPTKWKERLRDFQKNHSRISLYLSKNLFTILTMWAEKSLSWSKQFFKAPATAFSILHGDVASHNVIPSRDGRLWLIDFDLLCTGPKEYEYIQLMQRFLSYTQWSFSSLFQHPLIKEGATAKWVISLLLFPADLLREWNQLCINPVSSTSRQQLNHLVQKTKMEIYFRQRLVSEATNYLFNENKK</sequence>
<name>A0ABV8AZL0_9BACI</name>